<evidence type="ECO:0000313" key="2">
    <source>
        <dbReference type="EMBL" id="PHT94679.1"/>
    </source>
</evidence>
<feature type="region of interest" description="Disordered" evidence="1">
    <location>
        <begin position="39"/>
        <end position="82"/>
    </location>
</feature>
<proteinExistence type="predicted"/>
<accession>A0A2G3AKC2</accession>
<reference evidence="2 3" key="1">
    <citation type="journal article" date="2014" name="Nat. Genet.">
        <title>Genome sequence of the hot pepper provides insights into the evolution of pungency in Capsicum species.</title>
        <authorList>
            <person name="Kim S."/>
            <person name="Park M."/>
            <person name="Yeom S.I."/>
            <person name="Kim Y.M."/>
            <person name="Lee J.M."/>
            <person name="Lee H.A."/>
            <person name="Seo E."/>
            <person name="Choi J."/>
            <person name="Cheong K."/>
            <person name="Kim K.T."/>
            <person name="Jung K."/>
            <person name="Lee G.W."/>
            <person name="Oh S.K."/>
            <person name="Bae C."/>
            <person name="Kim S.B."/>
            <person name="Lee H.Y."/>
            <person name="Kim S.Y."/>
            <person name="Kim M.S."/>
            <person name="Kang B.C."/>
            <person name="Jo Y.D."/>
            <person name="Yang H.B."/>
            <person name="Jeong H.J."/>
            <person name="Kang W.H."/>
            <person name="Kwon J.K."/>
            <person name="Shin C."/>
            <person name="Lim J.Y."/>
            <person name="Park J.H."/>
            <person name="Huh J.H."/>
            <person name="Kim J.S."/>
            <person name="Kim B.D."/>
            <person name="Cohen O."/>
            <person name="Paran I."/>
            <person name="Suh M.C."/>
            <person name="Lee S.B."/>
            <person name="Kim Y.K."/>
            <person name="Shin Y."/>
            <person name="Noh S.J."/>
            <person name="Park J."/>
            <person name="Seo Y.S."/>
            <person name="Kwon S.Y."/>
            <person name="Kim H.A."/>
            <person name="Park J.M."/>
            <person name="Kim H.J."/>
            <person name="Choi S.B."/>
            <person name="Bosland P.W."/>
            <person name="Reeves G."/>
            <person name="Jo S.H."/>
            <person name="Lee B.W."/>
            <person name="Cho H.T."/>
            <person name="Choi H.S."/>
            <person name="Lee M.S."/>
            <person name="Yu Y."/>
            <person name="Do Choi Y."/>
            <person name="Park B.S."/>
            <person name="van Deynze A."/>
            <person name="Ashrafi H."/>
            <person name="Hill T."/>
            <person name="Kim W.T."/>
            <person name="Pai H.S."/>
            <person name="Ahn H.K."/>
            <person name="Yeam I."/>
            <person name="Giovannoni J.J."/>
            <person name="Rose J.K."/>
            <person name="Sorensen I."/>
            <person name="Lee S.J."/>
            <person name="Kim R.W."/>
            <person name="Choi I.Y."/>
            <person name="Choi B.S."/>
            <person name="Lim J.S."/>
            <person name="Lee Y.H."/>
            <person name="Choi D."/>
        </authorList>
    </citation>
    <scope>NUCLEOTIDE SEQUENCE [LARGE SCALE GENOMIC DNA]</scope>
    <source>
        <strain evidence="3">cv. CM334</strain>
    </source>
</reference>
<name>A0A2G3AKC2_CAPAN</name>
<protein>
    <submittedName>
        <fullName evidence="2">Uncharacterized protein</fullName>
    </submittedName>
</protein>
<dbReference type="Gramene" id="PHT94679">
    <property type="protein sequence ID" value="PHT94679"/>
    <property type="gene ID" value="T459_02561"/>
</dbReference>
<evidence type="ECO:0000256" key="1">
    <source>
        <dbReference type="SAM" id="MobiDB-lite"/>
    </source>
</evidence>
<comment type="caution">
    <text evidence="2">The sequence shown here is derived from an EMBL/GenBank/DDBJ whole genome shotgun (WGS) entry which is preliminary data.</text>
</comment>
<sequence>MGELREMMQKVLTEVGTLAGEVSTLKGLDQEVMEIREKLASTGENQRGKSPAIVREREGLNDAPKQFDERSQREKNTGSYNNHHFQFSKWSRLDFLKFSGEDLRSWLFKVEQFFNMKMFPWMRG</sequence>
<evidence type="ECO:0000313" key="3">
    <source>
        <dbReference type="Proteomes" id="UP000222542"/>
    </source>
</evidence>
<dbReference type="EMBL" id="AYRZ02000001">
    <property type="protein sequence ID" value="PHT94679.1"/>
    <property type="molecule type" value="Genomic_DNA"/>
</dbReference>
<dbReference type="Proteomes" id="UP000222542">
    <property type="component" value="Unassembled WGS sequence"/>
</dbReference>
<feature type="compositionally biased region" description="Basic and acidic residues" evidence="1">
    <location>
        <begin position="54"/>
        <end position="76"/>
    </location>
</feature>
<dbReference type="AlphaFoldDB" id="A0A2G3AKC2"/>
<organism evidence="2 3">
    <name type="scientific">Capsicum annuum</name>
    <name type="common">Capsicum pepper</name>
    <dbReference type="NCBI Taxonomy" id="4072"/>
    <lineage>
        <taxon>Eukaryota</taxon>
        <taxon>Viridiplantae</taxon>
        <taxon>Streptophyta</taxon>
        <taxon>Embryophyta</taxon>
        <taxon>Tracheophyta</taxon>
        <taxon>Spermatophyta</taxon>
        <taxon>Magnoliopsida</taxon>
        <taxon>eudicotyledons</taxon>
        <taxon>Gunneridae</taxon>
        <taxon>Pentapetalae</taxon>
        <taxon>asterids</taxon>
        <taxon>lamiids</taxon>
        <taxon>Solanales</taxon>
        <taxon>Solanaceae</taxon>
        <taxon>Solanoideae</taxon>
        <taxon>Capsiceae</taxon>
        <taxon>Capsicum</taxon>
    </lineage>
</organism>
<gene>
    <name evidence="2" type="ORF">T459_02561</name>
</gene>
<keyword evidence="3" id="KW-1185">Reference proteome</keyword>
<reference evidence="2 3" key="2">
    <citation type="journal article" date="2017" name="Genome Biol.">
        <title>New reference genome sequences of hot pepper reveal the massive evolution of plant disease-resistance genes by retroduplication.</title>
        <authorList>
            <person name="Kim S."/>
            <person name="Park J."/>
            <person name="Yeom S.I."/>
            <person name="Kim Y.M."/>
            <person name="Seo E."/>
            <person name="Kim K.T."/>
            <person name="Kim M.S."/>
            <person name="Lee J.M."/>
            <person name="Cheong K."/>
            <person name="Shin H.S."/>
            <person name="Kim S.B."/>
            <person name="Han K."/>
            <person name="Lee J."/>
            <person name="Park M."/>
            <person name="Lee H.A."/>
            <person name="Lee H.Y."/>
            <person name="Lee Y."/>
            <person name="Oh S."/>
            <person name="Lee J.H."/>
            <person name="Choi E."/>
            <person name="Choi E."/>
            <person name="Lee S.E."/>
            <person name="Jeon J."/>
            <person name="Kim H."/>
            <person name="Choi G."/>
            <person name="Song H."/>
            <person name="Lee J."/>
            <person name="Lee S.C."/>
            <person name="Kwon J.K."/>
            <person name="Lee H.Y."/>
            <person name="Koo N."/>
            <person name="Hong Y."/>
            <person name="Kim R.W."/>
            <person name="Kang W.H."/>
            <person name="Huh J.H."/>
            <person name="Kang B.C."/>
            <person name="Yang T.J."/>
            <person name="Lee Y.H."/>
            <person name="Bennetzen J.L."/>
            <person name="Choi D."/>
        </authorList>
    </citation>
    <scope>NUCLEOTIDE SEQUENCE [LARGE SCALE GENOMIC DNA]</scope>
    <source>
        <strain evidence="3">cv. CM334</strain>
    </source>
</reference>